<evidence type="ECO:0000256" key="2">
    <source>
        <dbReference type="ARBA" id="ARBA00008156"/>
    </source>
</evidence>
<dbReference type="GO" id="GO:0048038">
    <property type="term" value="F:quinone binding"/>
    <property type="evidence" value="ECO:0007669"/>
    <property type="project" value="InterPro"/>
</dbReference>
<dbReference type="GO" id="GO:0016020">
    <property type="term" value="C:membrane"/>
    <property type="evidence" value="ECO:0007669"/>
    <property type="project" value="InterPro"/>
</dbReference>
<sequence length="655" mass="69944">MRGSTFILAAAVTSLLGGCSSHAAVDVPPLDAAAHAFQWNAWGGDAGGSRFAPLTQITPANVAALKPAWTFHTGALAKGWESGEKLTFEATPLFVDGTLYFSTATGEVFALDAATGTQRWKYDAHVDGSEDRSELSSRGVTWWRDPTAAAGTACATRIFFGTVDARLIALDAATGKPCEGFGEHGQLQLSAHLLRDSSKGDYEFTSPPAVDGDTLILGSSIGDNWSAANALGVVRAFDARTGALRWHWDPIERTAEAGDPDAKPYPTWDGAANAWGVFSVDAARHLVFIPSGSASPDPYGGERPGDNHWANSLVALDTATGKLVWARQLIHHDVWDYDLAAQPMLVDLKRDGQSIPAVIQLTKTGQVFVFRRDDGTPLFDITEKPVPQDGVAGEKLSPTQPFSALPSLVRNGPVTPADAHGLTFWDRNRCRALIASLKSEGIFTPPSQQGTIEMPSYAGGVNWGSGAWDPATQTLVTNVNDLPMQVQLLPREEWLRQIKAGGEKGWEYARMKHTPYGMRRRVLQSPLGAPCIAPPWGRVVALNLGTGKLDWSIPLGTGKHKAPWPISIKGMPGMGGPLMTASGLVFIGAATDGYLRALDRATGKELWRAELPAPGMATPMTYAVGNRQYVVIAAGGHGKLDTGRSDALVAFKLPE</sequence>
<dbReference type="PANTHER" id="PTHR32303:SF4">
    <property type="entry name" value="QUINOPROTEIN GLUCOSE DEHYDROGENASE"/>
    <property type="match status" value="1"/>
</dbReference>
<dbReference type="InterPro" id="IPR002372">
    <property type="entry name" value="PQQ_rpt_dom"/>
</dbReference>
<organism evidence="6 7">
    <name type="scientific">Dyella thiooxydans</name>
    <dbReference type="NCBI Taxonomy" id="445710"/>
    <lineage>
        <taxon>Bacteria</taxon>
        <taxon>Pseudomonadati</taxon>
        <taxon>Pseudomonadota</taxon>
        <taxon>Gammaproteobacteria</taxon>
        <taxon>Lysobacterales</taxon>
        <taxon>Rhodanobacteraceae</taxon>
        <taxon>Dyella</taxon>
    </lineage>
</organism>
<reference evidence="6 7" key="1">
    <citation type="submission" date="2016-02" db="EMBL/GenBank/DDBJ databases">
        <title>Complete genome sequencing and analysis of ATSB10, Dyella thiooxydans isolated from rhizosphere soil of sunflower (Helianthus annuus L.).</title>
        <authorList>
            <person name="Lee Y."/>
            <person name="Hwangbo K."/>
            <person name="Chung H."/>
            <person name="Yoo J."/>
            <person name="Kim K.Y."/>
            <person name="Sa T.M."/>
            <person name="Um Y."/>
            <person name="Madhaiyan M."/>
        </authorList>
    </citation>
    <scope>NUCLEOTIDE SEQUENCE [LARGE SCALE GENOMIC DNA]</scope>
    <source>
        <strain evidence="6 7">ATSB10</strain>
    </source>
</reference>
<dbReference type="SMART" id="SM00564">
    <property type="entry name" value="PQQ"/>
    <property type="match status" value="5"/>
</dbReference>
<name>A0A160N0C5_9GAMM</name>
<evidence type="ECO:0000313" key="6">
    <source>
        <dbReference type="EMBL" id="AND68512.1"/>
    </source>
</evidence>
<dbReference type="InterPro" id="IPR017511">
    <property type="entry name" value="PQQ_mDH"/>
</dbReference>
<comment type="cofactor">
    <cofactor evidence="1">
        <name>pyrroloquinoline quinone</name>
        <dbReference type="ChEBI" id="CHEBI:58442"/>
    </cofactor>
</comment>
<dbReference type="KEGG" id="dtx:ATSB10_10580"/>
<feature type="signal peptide" evidence="4">
    <location>
        <begin position="1"/>
        <end position="23"/>
    </location>
</feature>
<keyword evidence="4" id="KW-0732">Signal</keyword>
<accession>A0A160N0C5</accession>
<evidence type="ECO:0000259" key="5">
    <source>
        <dbReference type="Pfam" id="PF01011"/>
    </source>
</evidence>
<dbReference type="Proteomes" id="UP000077255">
    <property type="component" value="Chromosome"/>
</dbReference>
<dbReference type="RefSeq" id="WP_063671040.1">
    <property type="nucleotide sequence ID" value="NZ_CP014841.1"/>
</dbReference>
<dbReference type="PANTHER" id="PTHR32303">
    <property type="entry name" value="QUINOPROTEIN ALCOHOL DEHYDROGENASE (CYTOCHROME C)"/>
    <property type="match status" value="1"/>
</dbReference>
<dbReference type="SUPFAM" id="SSF50998">
    <property type="entry name" value="Quinoprotein alcohol dehydrogenase-like"/>
    <property type="match status" value="1"/>
</dbReference>
<comment type="similarity">
    <text evidence="2">Belongs to the bacterial PQQ dehydrogenase family.</text>
</comment>
<dbReference type="STRING" id="445710.ATSB10_10580"/>
<dbReference type="AlphaFoldDB" id="A0A160N0C5"/>
<protein>
    <recommendedName>
        <fullName evidence="5">Pyrrolo-quinoline quinone repeat domain-containing protein</fullName>
    </recommendedName>
</protein>
<dbReference type="GO" id="GO:0008876">
    <property type="term" value="F:quinoprotein glucose dehydrogenase activity"/>
    <property type="evidence" value="ECO:0007669"/>
    <property type="project" value="TreeGrafter"/>
</dbReference>
<keyword evidence="3" id="KW-0560">Oxidoreductase</keyword>
<evidence type="ECO:0000313" key="7">
    <source>
        <dbReference type="Proteomes" id="UP000077255"/>
    </source>
</evidence>
<dbReference type="Gene3D" id="2.140.10.10">
    <property type="entry name" value="Quinoprotein alcohol dehydrogenase-like superfamily"/>
    <property type="match status" value="1"/>
</dbReference>
<dbReference type="EMBL" id="CP014841">
    <property type="protein sequence ID" value="AND68512.1"/>
    <property type="molecule type" value="Genomic_DNA"/>
</dbReference>
<evidence type="ECO:0000256" key="3">
    <source>
        <dbReference type="ARBA" id="ARBA00023002"/>
    </source>
</evidence>
<dbReference type="InterPro" id="IPR018391">
    <property type="entry name" value="PQQ_b-propeller_rpt"/>
</dbReference>
<dbReference type="PATRIC" id="fig|445710.3.peg.1055"/>
<dbReference type="CDD" id="cd10280">
    <property type="entry name" value="PQQ_mGDH"/>
    <property type="match status" value="1"/>
</dbReference>
<evidence type="ECO:0000256" key="4">
    <source>
        <dbReference type="SAM" id="SignalP"/>
    </source>
</evidence>
<gene>
    <name evidence="6" type="ORF">ATSB10_10580</name>
</gene>
<keyword evidence="7" id="KW-1185">Reference proteome</keyword>
<feature type="chain" id="PRO_5007817586" description="Pyrrolo-quinoline quinone repeat domain-containing protein" evidence="4">
    <location>
        <begin position="24"/>
        <end position="655"/>
    </location>
</feature>
<dbReference type="InterPro" id="IPR011047">
    <property type="entry name" value="Quinoprotein_ADH-like_sf"/>
</dbReference>
<dbReference type="PROSITE" id="PS51257">
    <property type="entry name" value="PROKAR_LIPOPROTEIN"/>
    <property type="match status" value="1"/>
</dbReference>
<feature type="domain" description="Pyrrolo-quinoline quinone repeat" evidence="5">
    <location>
        <begin position="39"/>
        <end position="630"/>
    </location>
</feature>
<dbReference type="Pfam" id="PF01011">
    <property type="entry name" value="PQQ"/>
    <property type="match status" value="1"/>
</dbReference>
<evidence type="ECO:0000256" key="1">
    <source>
        <dbReference type="ARBA" id="ARBA00001931"/>
    </source>
</evidence>
<proteinExistence type="inferred from homology"/>